<keyword evidence="4 8" id="KW-0812">Transmembrane</keyword>
<feature type="domain" description="ABC3 transporter permease C-terminal" evidence="9">
    <location>
        <begin position="245"/>
        <end position="354"/>
    </location>
</feature>
<dbReference type="InterPro" id="IPR003838">
    <property type="entry name" value="ABC3_permease_C"/>
</dbReference>
<dbReference type="AlphaFoldDB" id="A0A849ABF8"/>
<accession>A0A849ABF8</accession>
<name>A0A849ABF8_9ACTN</name>
<dbReference type="EMBL" id="JABEND010000006">
    <property type="protein sequence ID" value="NNG36481.1"/>
    <property type="molecule type" value="Genomic_DNA"/>
</dbReference>
<keyword evidence="5 8" id="KW-1133">Transmembrane helix</keyword>
<keyword evidence="12" id="KW-1185">Reference proteome</keyword>
<evidence type="ECO:0000256" key="7">
    <source>
        <dbReference type="ARBA" id="ARBA00038076"/>
    </source>
</evidence>
<evidence type="ECO:0000313" key="12">
    <source>
        <dbReference type="Proteomes" id="UP000562984"/>
    </source>
</evidence>
<evidence type="ECO:0000256" key="4">
    <source>
        <dbReference type="ARBA" id="ARBA00022692"/>
    </source>
</evidence>
<dbReference type="Pfam" id="PF12704">
    <property type="entry name" value="MacB_PCD"/>
    <property type="match status" value="1"/>
</dbReference>
<comment type="similarity">
    <text evidence="7">Belongs to the ABC-4 integral membrane protein family.</text>
</comment>
<dbReference type="InterPro" id="IPR051125">
    <property type="entry name" value="ABC-4/HrtB_transporter"/>
</dbReference>
<feature type="domain" description="MacB-like periplasmic core" evidence="10">
    <location>
        <begin position="19"/>
        <end position="185"/>
    </location>
</feature>
<protein>
    <submittedName>
        <fullName evidence="11">ABC transporter permease</fullName>
    </submittedName>
</protein>
<sequence length="362" mass="36291">MFVGWRDLKFAKGRFAVIGAVIVLLTMLVGLLSGLTAGLAAQNVSAITSLPAQQLVFAKPGGDAAVSFAQSSISRQQYRQWQSATGDRAEPLGISTTRAGNPATAVTAGVSVFGVRPGSPLAPDPARHLDQGQTVLSAAAAEDLGVGMGSQVQIGGRTLTVAAVTGDAYYSHTPVVWTDLAVWQGLSAAQNGAAYATVLGLGEVPADVLASTDAAAGTVSQAPADSLSAIGSYTSENGSLQLIRGLLLVISAMVMAAFFAVWTIQRQGDVAVLKAMGAATGALLRDALGQALVLLVAGTAVGTSLVVAIGAALSATAMPFELTVATAVLPALAMVLLGAVGAALSVRKITSVDPLTALGATR</sequence>
<comment type="caution">
    <text evidence="11">The sequence shown here is derived from an EMBL/GenBank/DDBJ whole genome shotgun (WGS) entry which is preliminary data.</text>
</comment>
<dbReference type="Pfam" id="PF02687">
    <property type="entry name" value="FtsX"/>
    <property type="match status" value="1"/>
</dbReference>
<keyword evidence="6 8" id="KW-0472">Membrane</keyword>
<comment type="subcellular location">
    <subcellularLocation>
        <location evidence="1">Cell membrane</location>
        <topology evidence="1">Multi-pass membrane protein</topology>
    </subcellularLocation>
</comment>
<evidence type="ECO:0000256" key="5">
    <source>
        <dbReference type="ARBA" id="ARBA00022989"/>
    </source>
</evidence>
<feature type="transmembrane region" description="Helical" evidence="8">
    <location>
        <begin position="242"/>
        <end position="264"/>
    </location>
</feature>
<evidence type="ECO:0000256" key="2">
    <source>
        <dbReference type="ARBA" id="ARBA00022448"/>
    </source>
</evidence>
<dbReference type="Proteomes" id="UP000562984">
    <property type="component" value="Unassembled WGS sequence"/>
</dbReference>
<evidence type="ECO:0000256" key="8">
    <source>
        <dbReference type="SAM" id="Phobius"/>
    </source>
</evidence>
<dbReference type="InterPro" id="IPR025857">
    <property type="entry name" value="MacB_PCD"/>
</dbReference>
<evidence type="ECO:0000313" key="11">
    <source>
        <dbReference type="EMBL" id="NNG36481.1"/>
    </source>
</evidence>
<dbReference type="PANTHER" id="PTHR43738">
    <property type="entry name" value="ABC TRANSPORTER, MEMBRANE PROTEIN"/>
    <property type="match status" value="1"/>
</dbReference>
<evidence type="ECO:0000256" key="1">
    <source>
        <dbReference type="ARBA" id="ARBA00004651"/>
    </source>
</evidence>
<feature type="transmembrane region" description="Helical" evidence="8">
    <location>
        <begin position="292"/>
        <end position="315"/>
    </location>
</feature>
<dbReference type="RefSeq" id="WP_171200162.1">
    <property type="nucleotide sequence ID" value="NZ_JABEND010000006.1"/>
</dbReference>
<proteinExistence type="inferred from homology"/>
<evidence type="ECO:0000259" key="9">
    <source>
        <dbReference type="Pfam" id="PF02687"/>
    </source>
</evidence>
<evidence type="ECO:0000259" key="10">
    <source>
        <dbReference type="Pfam" id="PF12704"/>
    </source>
</evidence>
<dbReference type="PANTHER" id="PTHR43738:SF1">
    <property type="entry name" value="HEMIN TRANSPORT SYSTEM PERMEASE PROTEIN HRTB-RELATED"/>
    <property type="match status" value="1"/>
</dbReference>
<feature type="transmembrane region" description="Helical" evidence="8">
    <location>
        <begin position="327"/>
        <end position="346"/>
    </location>
</feature>
<reference evidence="11 12" key="1">
    <citation type="submission" date="2020-05" db="EMBL/GenBank/DDBJ databases">
        <title>Nakamurella sp. DB0629 isolated from air conditioner.</title>
        <authorList>
            <person name="Kim D.H."/>
            <person name="Kim D.-U."/>
        </authorList>
    </citation>
    <scope>NUCLEOTIDE SEQUENCE [LARGE SCALE GENOMIC DNA]</scope>
    <source>
        <strain evidence="11 12">DB0629</strain>
    </source>
</reference>
<dbReference type="GO" id="GO:0005886">
    <property type="term" value="C:plasma membrane"/>
    <property type="evidence" value="ECO:0007669"/>
    <property type="project" value="UniProtKB-SubCell"/>
</dbReference>
<organism evidence="11 12">
    <name type="scientific">Nakamurella aerolata</name>
    <dbReference type="NCBI Taxonomy" id="1656892"/>
    <lineage>
        <taxon>Bacteria</taxon>
        <taxon>Bacillati</taxon>
        <taxon>Actinomycetota</taxon>
        <taxon>Actinomycetes</taxon>
        <taxon>Nakamurellales</taxon>
        <taxon>Nakamurellaceae</taxon>
        <taxon>Nakamurella</taxon>
    </lineage>
</organism>
<gene>
    <name evidence="11" type="ORF">HKD39_12330</name>
</gene>
<keyword evidence="2" id="KW-0813">Transport</keyword>
<keyword evidence="3" id="KW-1003">Cell membrane</keyword>
<evidence type="ECO:0000256" key="3">
    <source>
        <dbReference type="ARBA" id="ARBA00022475"/>
    </source>
</evidence>
<evidence type="ECO:0000256" key="6">
    <source>
        <dbReference type="ARBA" id="ARBA00023136"/>
    </source>
</evidence>